<reference evidence="6" key="1">
    <citation type="submission" date="2018-09" db="EMBL/GenBank/DDBJ databases">
        <title>Complete Genome Sequencing of Sulfolobus sp. JCM 16834.</title>
        <authorList>
            <person name="Kato S."/>
            <person name="Itoh T."/>
            <person name="Ohkuma M."/>
        </authorList>
    </citation>
    <scope>NUCLEOTIDE SEQUENCE [LARGE SCALE GENOMIC DNA]</scope>
    <source>
        <strain evidence="6">IC-007</strain>
    </source>
</reference>
<evidence type="ECO:0000313" key="4">
    <source>
        <dbReference type="EMBL" id="BBG26850.1"/>
    </source>
</evidence>
<dbReference type="PANTHER" id="PTHR43794">
    <property type="entry name" value="AMINOHYDROLASE SSNA-RELATED"/>
    <property type="match status" value="1"/>
</dbReference>
<organism evidence="3 5">
    <name type="scientific">Sulfuracidifex tepidarius</name>
    <dbReference type="NCBI Taxonomy" id="1294262"/>
    <lineage>
        <taxon>Archaea</taxon>
        <taxon>Thermoproteota</taxon>
        <taxon>Thermoprotei</taxon>
        <taxon>Sulfolobales</taxon>
        <taxon>Sulfolobaceae</taxon>
        <taxon>Sulfuracidifex</taxon>
    </lineage>
</organism>
<dbReference type="SUPFAM" id="SSF51338">
    <property type="entry name" value="Composite domain of metallo-dependent hydrolases"/>
    <property type="match status" value="1"/>
</dbReference>
<dbReference type="OrthoDB" id="372084at2157"/>
<dbReference type="RefSeq" id="WP_149528506.1">
    <property type="nucleotide sequence ID" value="NZ_AP018929.1"/>
</dbReference>
<feature type="domain" description="Amidohydrolase-related" evidence="2">
    <location>
        <begin position="62"/>
        <end position="393"/>
    </location>
</feature>
<evidence type="ECO:0000259" key="2">
    <source>
        <dbReference type="Pfam" id="PF01979"/>
    </source>
</evidence>
<dbReference type="InterPro" id="IPR050287">
    <property type="entry name" value="MTA/SAH_deaminase"/>
</dbReference>
<evidence type="ECO:0000313" key="3">
    <source>
        <dbReference type="EMBL" id="BBG24095.1"/>
    </source>
</evidence>
<dbReference type="PANTHER" id="PTHR43794:SF11">
    <property type="entry name" value="AMIDOHYDROLASE-RELATED DOMAIN-CONTAINING PROTEIN"/>
    <property type="match status" value="1"/>
</dbReference>
<reference evidence="3 5" key="2">
    <citation type="journal article" date="2020" name="Int. J. Syst. Evol. Microbiol.">
        <title>Sulfuracidifex tepidarius gen. nov., sp. nov. and transfer of Sulfolobus metallicus Huber and Stetter 1992 to the genus Sulfuracidifex as Sulfuracidifex metallicus comb. nov.</title>
        <authorList>
            <person name="Itoh T."/>
            <person name="Miura T."/>
            <person name="Sakai H.D."/>
            <person name="Kato S."/>
            <person name="Ohkuma M."/>
            <person name="Takashina T."/>
        </authorList>
    </citation>
    <scope>NUCLEOTIDE SEQUENCE [LARGE SCALE GENOMIC DNA]</scope>
    <source>
        <strain evidence="3 5">IC-006</strain>
        <strain evidence="4">IC-007</strain>
    </source>
</reference>
<dbReference type="Proteomes" id="UP000322983">
    <property type="component" value="Chromosome"/>
</dbReference>
<keyword evidence="5" id="KW-1185">Reference proteome</keyword>
<dbReference type="GO" id="GO:0016810">
    <property type="term" value="F:hydrolase activity, acting on carbon-nitrogen (but not peptide) bonds"/>
    <property type="evidence" value="ECO:0007669"/>
    <property type="project" value="InterPro"/>
</dbReference>
<accession>A0A510DV75</accession>
<keyword evidence="1" id="KW-0378">Hydrolase</keyword>
<dbReference type="CDD" id="cd01298">
    <property type="entry name" value="ATZ_TRZ_like"/>
    <property type="match status" value="1"/>
</dbReference>
<protein>
    <submittedName>
        <fullName evidence="3">5'-deoxyadenosine deaminase</fullName>
    </submittedName>
</protein>
<gene>
    <name evidence="3" type="ORF">IC006_1396</name>
    <name evidence="4" type="ORF">IC007_1371</name>
</gene>
<dbReference type="EMBL" id="AP018930">
    <property type="protein sequence ID" value="BBG26850.1"/>
    <property type="molecule type" value="Genomic_DNA"/>
</dbReference>
<dbReference type="Gene3D" id="2.30.40.10">
    <property type="entry name" value="Urease, subunit C, domain 1"/>
    <property type="match status" value="1"/>
</dbReference>
<proteinExistence type="predicted"/>
<dbReference type="InterPro" id="IPR006680">
    <property type="entry name" value="Amidohydro-rel"/>
</dbReference>
<evidence type="ECO:0000256" key="1">
    <source>
        <dbReference type="ARBA" id="ARBA00022801"/>
    </source>
</evidence>
<evidence type="ECO:0000313" key="6">
    <source>
        <dbReference type="Proteomes" id="UP000325030"/>
    </source>
</evidence>
<evidence type="ECO:0000313" key="5">
    <source>
        <dbReference type="Proteomes" id="UP000322983"/>
    </source>
</evidence>
<dbReference type="GeneID" id="41717714"/>
<dbReference type="InterPro" id="IPR011059">
    <property type="entry name" value="Metal-dep_hydrolase_composite"/>
</dbReference>
<dbReference type="STRING" id="1294262.GCA_001316085_01380"/>
<sequence>MHLLHKRGDIGVKDFTVINCSLVVVSPWEVKSRVKVHVKDGVIDDVGDYQSGDVLDCEGGVLMSGLVNSHTHTPMSLLRGYKDDLDLHDWLRAMWEKEDDMSKEVMNVGSEISMIEMISSGTTSFVDMYFNPEGVRDLSEKYKVRAFAGETFMDTRESPEAVARRQRSLSSSRYFRPIVNVHSLYTASLESVRKAYEISEEQGTWIHMHISETREEVFQIKKRTGKFPIQLLHDEGLIDRIQAVHVGWVTNQELKYLSNATHCPTSNMKLATAGAFPFKEMYNAGANITLGTDGAASNNSLDMFREMKTAVLVQRHSYWDLWVKASHVLQASTLDGYKLIGVNGGEIRKGMVADMIILDPRRLRPLSEDRVLSNVVYNTTGDSVRKVLVDGNLIYDEEVKERFMGRLDELYSSIKSF</sequence>
<name>A0A510DV75_9CREN</name>
<dbReference type="AlphaFoldDB" id="A0A510DV75"/>
<accession>A0A510E453</accession>
<dbReference type="Pfam" id="PF01979">
    <property type="entry name" value="Amidohydro_1"/>
    <property type="match status" value="1"/>
</dbReference>
<dbReference type="Gene3D" id="3.20.20.140">
    <property type="entry name" value="Metal-dependent hydrolases"/>
    <property type="match status" value="1"/>
</dbReference>
<dbReference type="EMBL" id="AP018929">
    <property type="protein sequence ID" value="BBG24095.1"/>
    <property type="molecule type" value="Genomic_DNA"/>
</dbReference>
<dbReference type="SUPFAM" id="SSF51556">
    <property type="entry name" value="Metallo-dependent hydrolases"/>
    <property type="match status" value="1"/>
</dbReference>
<dbReference type="InterPro" id="IPR032466">
    <property type="entry name" value="Metal_Hydrolase"/>
</dbReference>
<dbReference type="KEGG" id="step:IC006_1396"/>
<dbReference type="Proteomes" id="UP000325030">
    <property type="component" value="Chromosome"/>
</dbReference>